<evidence type="ECO:0008006" key="3">
    <source>
        <dbReference type="Google" id="ProtNLM"/>
    </source>
</evidence>
<organism evidence="1 2">
    <name type="scientific">Nguyenibacter vanlangensis</name>
    <dbReference type="NCBI Taxonomy" id="1216886"/>
    <lineage>
        <taxon>Bacteria</taxon>
        <taxon>Pseudomonadati</taxon>
        <taxon>Pseudomonadota</taxon>
        <taxon>Alphaproteobacteria</taxon>
        <taxon>Acetobacterales</taxon>
        <taxon>Acetobacteraceae</taxon>
        <taxon>Nguyenibacter</taxon>
    </lineage>
</organism>
<accession>A0A7Y7IST2</accession>
<dbReference type="AlphaFoldDB" id="A0A7Y7IST2"/>
<protein>
    <recommendedName>
        <fullName evidence="3">Transglycosylase SLT domain-containing protein</fullName>
    </recommendedName>
</protein>
<evidence type="ECO:0000313" key="1">
    <source>
        <dbReference type="EMBL" id="NVN09694.1"/>
    </source>
</evidence>
<name>A0A7Y7IST2_9PROT</name>
<reference evidence="1 2" key="1">
    <citation type="submission" date="2020-06" db="EMBL/GenBank/DDBJ databases">
        <title>Description of novel acetic acid bacteria.</title>
        <authorList>
            <person name="Sombolestani A."/>
        </authorList>
    </citation>
    <scope>NUCLEOTIDE SEQUENCE [LARGE SCALE GENOMIC DNA]</scope>
    <source>
        <strain evidence="1 2">LMG 31431</strain>
    </source>
</reference>
<evidence type="ECO:0000313" key="2">
    <source>
        <dbReference type="Proteomes" id="UP000534870"/>
    </source>
</evidence>
<dbReference type="RefSeq" id="WP_176638495.1">
    <property type="nucleotide sequence ID" value="NZ_JABXXP010000003.1"/>
</dbReference>
<proteinExistence type="predicted"/>
<dbReference type="Proteomes" id="UP000534870">
    <property type="component" value="Unassembled WGS sequence"/>
</dbReference>
<dbReference type="EMBL" id="JABXXP010000003">
    <property type="protein sequence ID" value="NVN09694.1"/>
    <property type="molecule type" value="Genomic_DNA"/>
</dbReference>
<gene>
    <name evidence="1" type="ORF">HUK84_00760</name>
</gene>
<sequence length="163" mass="17446">MTGLISDIKARIILPVLAALALPGDPVARLQLATGIGNAETGYRTKVQEGGPALGFWQVEPRTHDDVWRNFLVVEPPLRQVVLGYLPARFRGQPVGAAPAMIESDAYAAAMSAIVFWRSPVPLPPRGDAASQCRAWKAGYNTSLGAGAVDRDRIALFQQAIDA</sequence>
<comment type="caution">
    <text evidence="1">The sequence shown here is derived from an EMBL/GenBank/DDBJ whole genome shotgun (WGS) entry which is preliminary data.</text>
</comment>